<dbReference type="EnsemblMetazoa" id="MDOA001682-RA">
    <property type="protein sequence ID" value="MDOA001682-PA"/>
    <property type="gene ID" value="MDOA001682"/>
</dbReference>
<dbReference type="SMART" id="SM00587">
    <property type="entry name" value="CHK"/>
    <property type="match status" value="1"/>
</dbReference>
<dbReference type="RefSeq" id="XP_005183475.2">
    <property type="nucleotide sequence ID" value="XM_005183418.4"/>
</dbReference>
<dbReference type="Gene3D" id="3.90.1200.10">
    <property type="match status" value="1"/>
</dbReference>
<gene>
    <name evidence="2" type="primary">101896121</name>
</gene>
<protein>
    <recommendedName>
        <fullName evidence="1">CHK kinase-like domain-containing protein</fullName>
    </recommendedName>
</protein>
<proteinExistence type="predicted"/>
<dbReference type="OrthoDB" id="191037at2759"/>
<reference evidence="2" key="1">
    <citation type="submission" date="2020-05" db="UniProtKB">
        <authorList>
            <consortium name="EnsemblMetazoa"/>
        </authorList>
    </citation>
    <scope>IDENTIFICATION</scope>
    <source>
        <strain evidence="2">Aabys</strain>
    </source>
</reference>
<evidence type="ECO:0000259" key="1">
    <source>
        <dbReference type="SMART" id="SM00587"/>
    </source>
</evidence>
<dbReference type="InterPro" id="IPR004119">
    <property type="entry name" value="EcKL"/>
</dbReference>
<feature type="domain" description="CHK kinase-like" evidence="1">
    <location>
        <begin position="131"/>
        <end position="325"/>
    </location>
</feature>
<evidence type="ECO:0000313" key="2">
    <source>
        <dbReference type="EnsemblMetazoa" id="MDOA001682-PA"/>
    </source>
</evidence>
<dbReference type="InterPro" id="IPR015897">
    <property type="entry name" value="CHK_kinase-like"/>
</dbReference>
<name>A0A1I8M6C8_MUSDO</name>
<dbReference type="KEGG" id="mde:101896121"/>
<organism evidence="2">
    <name type="scientific">Musca domestica</name>
    <name type="common">House fly</name>
    <dbReference type="NCBI Taxonomy" id="7370"/>
    <lineage>
        <taxon>Eukaryota</taxon>
        <taxon>Metazoa</taxon>
        <taxon>Ecdysozoa</taxon>
        <taxon>Arthropoda</taxon>
        <taxon>Hexapoda</taxon>
        <taxon>Insecta</taxon>
        <taxon>Pterygota</taxon>
        <taxon>Neoptera</taxon>
        <taxon>Endopterygota</taxon>
        <taxon>Diptera</taxon>
        <taxon>Brachycera</taxon>
        <taxon>Muscomorpha</taxon>
        <taxon>Muscoidea</taxon>
        <taxon>Muscidae</taxon>
        <taxon>Musca</taxon>
    </lineage>
</organism>
<dbReference type="Pfam" id="PF02958">
    <property type="entry name" value="EcKL"/>
    <property type="match status" value="1"/>
</dbReference>
<dbReference type="InterPro" id="IPR011009">
    <property type="entry name" value="Kinase-like_dom_sf"/>
</dbReference>
<dbReference type="SUPFAM" id="SSF56112">
    <property type="entry name" value="Protein kinase-like (PK-like)"/>
    <property type="match status" value="1"/>
</dbReference>
<dbReference type="AlphaFoldDB" id="A0A1I8M6C8"/>
<dbReference type="eggNOG" id="ENOG502RZD1">
    <property type="taxonomic scope" value="Eukaryota"/>
</dbReference>
<sequence>MDAQNKLPTWIKAELFENVIKEAVGNYKRIENFEVRNALGPGENYATIMLRVKLELVLPDDSSREHTFMLKIAPDSQMYREQMSKLELFKTESGMYRDVVPEFEELYRNKGVNIRFGAKLYNLPVTNEEYLLLEDLSTSGFRNVKRQNGLDKEHAMAVLKKLAQWHAASAVRVAERGSYDKIYMDGFFNGSYMKSTEDVFDGMIPYILAVIRKLPHHEEYYGKFENKLRNLNQYLTEEIIENPHDGEFKVLNHGDFWCNNIMFQYNEDNQFQETYFVDYQMPRYGSVAQDLYYFLLSSTKLEIKVNCFDELIRYYHEQLIEHLKILEYSKPMPTLRGIHQSLLKQSVWAILTMCCIMSGVLCDPTDVASMENFIGNSEDGDKFKQLLYFNDRYLKHLEIILPWLHNRGVLDP</sequence>
<dbReference type="PANTHER" id="PTHR11012:SF6">
    <property type="entry name" value="CHK DOMAIN OV1-RELATED"/>
    <property type="match status" value="1"/>
</dbReference>
<accession>A0A1I8M6C8</accession>
<dbReference type="VEuPathDB" id="VectorBase:MDOMA2_009965"/>
<dbReference type="PANTHER" id="PTHR11012">
    <property type="entry name" value="PROTEIN KINASE-LIKE DOMAIN-CONTAINING"/>
    <property type="match status" value="1"/>
</dbReference>
<dbReference type="VEuPathDB" id="VectorBase:MDOA001682"/>